<evidence type="ECO:0000313" key="1">
    <source>
        <dbReference type="EMBL" id="RZN67850.1"/>
    </source>
</evidence>
<proteinExistence type="predicted"/>
<dbReference type="SUPFAM" id="SSF47240">
    <property type="entry name" value="Ferritin-like"/>
    <property type="match status" value="1"/>
</dbReference>
<dbReference type="InterPro" id="IPR012347">
    <property type="entry name" value="Ferritin-like"/>
</dbReference>
<dbReference type="EMBL" id="RXIL01000125">
    <property type="protein sequence ID" value="RZN67850.1"/>
    <property type="molecule type" value="Genomic_DNA"/>
</dbReference>
<dbReference type="Gene3D" id="1.20.1260.10">
    <property type="match status" value="1"/>
</dbReference>
<gene>
    <name evidence="1" type="ORF">EF807_06900</name>
</gene>
<comment type="caution">
    <text evidence="1">The sequence shown here is derived from an EMBL/GenBank/DDBJ whole genome shotgun (WGS) entry which is preliminary data.</text>
</comment>
<sequence length="58" mass="6533">MNNFININEVLEAAILVEENGETFYRSFGNSADEGEVKKVFFFLADEGEHIKYISGSV</sequence>
<accession>A0A520KVC1</accession>
<protein>
    <submittedName>
        <fullName evidence="1">Uncharacterized protein</fullName>
    </submittedName>
</protein>
<evidence type="ECO:0000313" key="2">
    <source>
        <dbReference type="Proteomes" id="UP000320766"/>
    </source>
</evidence>
<dbReference type="AlphaFoldDB" id="A0A520KVC1"/>
<dbReference type="Proteomes" id="UP000320766">
    <property type="component" value="Unassembled WGS sequence"/>
</dbReference>
<reference evidence="1 2" key="1">
    <citation type="journal article" date="2019" name="Nat. Microbiol.">
        <title>Wide diversity of methane and short-chain alkane metabolisms in uncultured archaea.</title>
        <authorList>
            <person name="Borrel G."/>
            <person name="Adam P.S."/>
            <person name="McKay L.J."/>
            <person name="Chen L.X."/>
            <person name="Sierra-Garcia I.N."/>
            <person name="Sieber C.M."/>
            <person name="Letourneur Q."/>
            <person name="Ghozlane A."/>
            <person name="Andersen G.L."/>
            <person name="Li W.J."/>
            <person name="Hallam S.J."/>
            <person name="Muyzer G."/>
            <person name="de Oliveira V.M."/>
            <person name="Inskeep W.P."/>
            <person name="Banfield J.F."/>
            <person name="Gribaldo S."/>
        </authorList>
    </citation>
    <scope>NUCLEOTIDE SEQUENCE [LARGE SCALE GENOMIC DNA]</scope>
    <source>
        <strain evidence="1">NM1b</strain>
    </source>
</reference>
<name>A0A520KVC1_9EURY</name>
<dbReference type="InterPro" id="IPR009078">
    <property type="entry name" value="Ferritin-like_SF"/>
</dbReference>
<organism evidence="1 2">
    <name type="scientific">Candidatus Methanolliviera hydrocarbonicum</name>
    <dbReference type="NCBI Taxonomy" id="2491085"/>
    <lineage>
        <taxon>Archaea</taxon>
        <taxon>Methanobacteriati</taxon>
        <taxon>Methanobacteriota</taxon>
        <taxon>Candidatus Methanoliparia</taxon>
        <taxon>Candidatus Methanoliparales</taxon>
        <taxon>Candidatus Methanollivieraceae</taxon>
        <taxon>Candidatus Methanolliviera</taxon>
    </lineage>
</organism>